<dbReference type="AlphaFoldDB" id="A0A5J5F8X1"/>
<reference evidence="5 6" key="1">
    <citation type="submission" date="2019-09" db="EMBL/GenBank/DDBJ databases">
        <title>Draft genome of the ectomycorrhizal ascomycete Sphaerosporella brunnea.</title>
        <authorList>
            <consortium name="DOE Joint Genome Institute"/>
            <person name="Benucci G.M."/>
            <person name="Marozzi G."/>
            <person name="Antonielli L."/>
            <person name="Sanchez S."/>
            <person name="Marco P."/>
            <person name="Wang X."/>
            <person name="Falini L.B."/>
            <person name="Barry K."/>
            <person name="Haridas S."/>
            <person name="Lipzen A."/>
            <person name="Labutti K."/>
            <person name="Grigoriev I.V."/>
            <person name="Murat C."/>
            <person name="Martin F."/>
            <person name="Albertini E."/>
            <person name="Donnini D."/>
            <person name="Bonito G."/>
        </authorList>
    </citation>
    <scope>NUCLEOTIDE SEQUENCE [LARGE SCALE GENOMIC DNA]</scope>
    <source>
        <strain evidence="5 6">Sb_GMNB300</strain>
    </source>
</reference>
<dbReference type="GO" id="GO:0016740">
    <property type="term" value="F:transferase activity"/>
    <property type="evidence" value="ECO:0007669"/>
    <property type="project" value="UniProtKB-KW"/>
</dbReference>
<dbReference type="InterPro" id="IPR019328">
    <property type="entry name" value="PIGH-H_dom"/>
</dbReference>
<gene>
    <name evidence="5" type="ORF">FN846DRAFT_928378</name>
</gene>
<keyword evidence="3" id="KW-0472">Membrane</keyword>
<keyword evidence="6" id="KW-1185">Reference proteome</keyword>
<dbReference type="PANTHER" id="PTHR15231">
    <property type="entry name" value="PHOSPHATIDYLINOSITOL N-ACETYLGLUCOSAMINYLTRANSFERASE SUBUNIT H"/>
    <property type="match status" value="1"/>
</dbReference>
<keyword evidence="3" id="KW-1133">Transmembrane helix</keyword>
<dbReference type="InParanoid" id="A0A5J5F8X1"/>
<keyword evidence="5" id="KW-0808">Transferase</keyword>
<evidence type="ECO:0000256" key="1">
    <source>
        <dbReference type="ARBA" id="ARBA00004687"/>
    </source>
</evidence>
<evidence type="ECO:0000313" key="6">
    <source>
        <dbReference type="Proteomes" id="UP000326924"/>
    </source>
</evidence>
<dbReference type="EMBL" id="VXIS01000012">
    <property type="protein sequence ID" value="KAA8913739.1"/>
    <property type="molecule type" value="Genomic_DNA"/>
</dbReference>
<evidence type="ECO:0000256" key="2">
    <source>
        <dbReference type="ARBA" id="ARBA00009610"/>
    </source>
</evidence>
<comment type="pathway">
    <text evidence="1">Glycolipid biosynthesis; glycosylphosphatidylinositol-anchor biosynthesis.</text>
</comment>
<dbReference type="Proteomes" id="UP000326924">
    <property type="component" value="Unassembled WGS sequence"/>
</dbReference>
<dbReference type="GO" id="GO:0006506">
    <property type="term" value="P:GPI anchor biosynthetic process"/>
    <property type="evidence" value="ECO:0007669"/>
    <property type="project" value="UniProtKB-UniPathway"/>
</dbReference>
<comment type="similarity">
    <text evidence="2">Belongs to the PIGH family.</text>
</comment>
<dbReference type="UniPathway" id="UPA00196"/>
<protein>
    <submittedName>
        <fullName evidence="5">GPI-GlcNAc transferase complex, PIG-H component-domain-containing protein</fullName>
    </submittedName>
</protein>
<evidence type="ECO:0000256" key="3">
    <source>
        <dbReference type="SAM" id="Phobius"/>
    </source>
</evidence>
<proteinExistence type="inferred from homology"/>
<evidence type="ECO:0000313" key="5">
    <source>
        <dbReference type="EMBL" id="KAA8913739.1"/>
    </source>
</evidence>
<dbReference type="PANTHER" id="PTHR15231:SF1">
    <property type="entry name" value="PHOSPHATIDYLINOSITOL N-ACETYLGLUCOSAMINYLTRANSFERASE SUBUNIT H"/>
    <property type="match status" value="1"/>
</dbReference>
<evidence type="ECO:0000259" key="4">
    <source>
        <dbReference type="Pfam" id="PF10181"/>
    </source>
</evidence>
<comment type="caution">
    <text evidence="5">The sequence shown here is derived from an EMBL/GenBank/DDBJ whole genome shotgun (WGS) entry which is preliminary data.</text>
</comment>
<accession>A0A5J5F8X1</accession>
<dbReference type="OrthoDB" id="6256716at2759"/>
<keyword evidence="3" id="KW-0812">Transmembrane</keyword>
<dbReference type="InterPro" id="IPR044215">
    <property type="entry name" value="PIG-H"/>
</dbReference>
<feature type="transmembrane region" description="Helical" evidence="3">
    <location>
        <begin position="71"/>
        <end position="94"/>
    </location>
</feature>
<feature type="domain" description="Phosphatidylinositol N-acetylglucosaminyltransferase subunit H conserved" evidence="4">
    <location>
        <begin position="136"/>
        <end position="201"/>
    </location>
</feature>
<organism evidence="5 6">
    <name type="scientific">Sphaerosporella brunnea</name>
    <dbReference type="NCBI Taxonomy" id="1250544"/>
    <lineage>
        <taxon>Eukaryota</taxon>
        <taxon>Fungi</taxon>
        <taxon>Dikarya</taxon>
        <taxon>Ascomycota</taxon>
        <taxon>Pezizomycotina</taxon>
        <taxon>Pezizomycetes</taxon>
        <taxon>Pezizales</taxon>
        <taxon>Pyronemataceae</taxon>
        <taxon>Sphaerosporella</taxon>
    </lineage>
</organism>
<name>A0A5J5F8X1_9PEZI</name>
<dbReference type="Pfam" id="PF10181">
    <property type="entry name" value="PIG-H"/>
    <property type="match status" value="1"/>
</dbReference>
<dbReference type="GO" id="GO:0000506">
    <property type="term" value="C:glycosylphosphatidylinositol-N-acetylglucosaminyltransferase (GPI-GnT) complex"/>
    <property type="evidence" value="ECO:0007669"/>
    <property type="project" value="InterPro"/>
</dbReference>
<sequence>MVILRVIRFDTFLRLPLQATPDATFLVLRVPRDSAPLTNAMPPTLHIRSPSSTTTEFTVTTRPPPSLRRTVTSVITALLRLLAFLTVTVLLLSQHSLLPSRLQFLRLPPQDPRFLYPTSLATLWLIVQRGYTEEGLLVIRSLGVQTSTTAGTWLGMGKRTRFIPTEKVRDIIVNEGFVGMEVRFYVAVVVEGEGSLVVVFPTLLPNRRCCEVVWRGAKRCLYQPDATSTKPPAAADGDASSDGR</sequence>